<feature type="domain" description="Phospholipid/glycerol acyltransferase" evidence="4">
    <location>
        <begin position="72"/>
        <end position="185"/>
    </location>
</feature>
<dbReference type="InterPro" id="IPR002123">
    <property type="entry name" value="Plipid/glycerol_acylTrfase"/>
</dbReference>
<evidence type="ECO:0000313" key="6">
    <source>
        <dbReference type="Proteomes" id="UP000001844"/>
    </source>
</evidence>
<accession>D5BV55</accession>
<reference evidence="6" key="1">
    <citation type="submission" date="2010-04" db="EMBL/GenBank/DDBJ databases">
        <title>Complete genome sequence of Nitrosococcus halophilus Nc4, a salt-adapted, aerobic obligate ammonia-oxidizing sulfur purple bacterium.</title>
        <authorList>
            <consortium name="US DOE Joint Genome Institute"/>
            <person name="Campbell M.A."/>
            <person name="Malfatti S.A."/>
            <person name="Chain P.S.G."/>
            <person name="Heidelberg J.F."/>
            <person name="Ward B.B."/>
            <person name="Klotz M.G."/>
        </authorList>
    </citation>
    <scope>NUCLEOTIDE SEQUENCE [LARGE SCALE GENOMIC DNA]</scope>
    <source>
        <strain evidence="6">Nc4</strain>
    </source>
</reference>
<evidence type="ECO:0000313" key="5">
    <source>
        <dbReference type="EMBL" id="ADE15405.1"/>
    </source>
</evidence>
<protein>
    <submittedName>
        <fullName evidence="5">Phospholipid/glycerol acyltransferase</fullName>
    </submittedName>
</protein>
<comment type="pathway">
    <text evidence="1">Lipid metabolism.</text>
</comment>
<proteinExistence type="predicted"/>
<dbReference type="CDD" id="cd07989">
    <property type="entry name" value="LPLAT_AGPAT-like"/>
    <property type="match status" value="1"/>
</dbReference>
<dbReference type="GO" id="GO:0003841">
    <property type="term" value="F:1-acylglycerol-3-phosphate O-acyltransferase activity"/>
    <property type="evidence" value="ECO:0007669"/>
    <property type="project" value="TreeGrafter"/>
</dbReference>
<evidence type="ECO:0000256" key="2">
    <source>
        <dbReference type="ARBA" id="ARBA00022679"/>
    </source>
</evidence>
<keyword evidence="2" id="KW-0808">Transferase</keyword>
<dbReference type="PANTHER" id="PTHR10434:SF11">
    <property type="entry name" value="1-ACYL-SN-GLYCEROL-3-PHOSPHATE ACYLTRANSFERASE"/>
    <property type="match status" value="1"/>
</dbReference>
<dbReference type="GO" id="GO:0006654">
    <property type="term" value="P:phosphatidic acid biosynthetic process"/>
    <property type="evidence" value="ECO:0007669"/>
    <property type="project" value="TreeGrafter"/>
</dbReference>
<dbReference type="AlphaFoldDB" id="D5BV55"/>
<sequence length="241" mass="26929">MLAEIGLWPFLIGIAAAGWWGWRQGLRACEAANEVDWGGRWLNRLDGLNRLYCRRFHRLDSDLLPLPSQGGGLVVANHISGLDPLLLVAASPRPLRFLIARDQYRRFGFQWLFRAMKCIPVDRDRRPEKALREALLALHAGEVVALFPQGGIHLDTDPPRPLKKGVAWLAIRSNAPIYGLRIEGVEGQGQILGALLLRSRVSLHYSPPIACASLSREECLSEVAQIIEGRKWRSPQVLQGV</sequence>
<dbReference type="eggNOG" id="COG0204">
    <property type="taxonomic scope" value="Bacteria"/>
</dbReference>
<keyword evidence="6" id="KW-1185">Reference proteome</keyword>
<keyword evidence="3 5" id="KW-0012">Acyltransferase</keyword>
<name>D5BV55_NITHN</name>
<gene>
    <name evidence="5" type="ordered locus">Nhal_2317</name>
</gene>
<evidence type="ECO:0000256" key="3">
    <source>
        <dbReference type="ARBA" id="ARBA00023315"/>
    </source>
</evidence>
<dbReference type="Proteomes" id="UP000001844">
    <property type="component" value="Chromosome"/>
</dbReference>
<evidence type="ECO:0000256" key="1">
    <source>
        <dbReference type="ARBA" id="ARBA00005189"/>
    </source>
</evidence>
<evidence type="ECO:0000259" key="4">
    <source>
        <dbReference type="SMART" id="SM00563"/>
    </source>
</evidence>
<dbReference type="STRING" id="472759.Nhal_2317"/>
<dbReference type="KEGG" id="nhl:Nhal_2317"/>
<dbReference type="SMART" id="SM00563">
    <property type="entry name" value="PlsC"/>
    <property type="match status" value="1"/>
</dbReference>
<dbReference type="RefSeq" id="WP_013033267.1">
    <property type="nucleotide sequence ID" value="NC_013960.1"/>
</dbReference>
<dbReference type="HOGENOM" id="CLU_027938_4_5_6"/>
<dbReference type="EMBL" id="CP001798">
    <property type="protein sequence ID" value="ADE15405.1"/>
    <property type="molecule type" value="Genomic_DNA"/>
</dbReference>
<dbReference type="SUPFAM" id="SSF69593">
    <property type="entry name" value="Glycerol-3-phosphate (1)-acyltransferase"/>
    <property type="match status" value="1"/>
</dbReference>
<dbReference type="PANTHER" id="PTHR10434">
    <property type="entry name" value="1-ACYL-SN-GLYCEROL-3-PHOSPHATE ACYLTRANSFERASE"/>
    <property type="match status" value="1"/>
</dbReference>
<dbReference type="Pfam" id="PF01553">
    <property type="entry name" value="Acyltransferase"/>
    <property type="match status" value="1"/>
</dbReference>
<organism evidence="5 6">
    <name type="scientific">Nitrosococcus halophilus (strain Nc4)</name>
    <dbReference type="NCBI Taxonomy" id="472759"/>
    <lineage>
        <taxon>Bacteria</taxon>
        <taxon>Pseudomonadati</taxon>
        <taxon>Pseudomonadota</taxon>
        <taxon>Gammaproteobacteria</taxon>
        <taxon>Chromatiales</taxon>
        <taxon>Chromatiaceae</taxon>
        <taxon>Nitrosococcus</taxon>
    </lineage>
</organism>